<dbReference type="EMBL" id="MU150273">
    <property type="protein sequence ID" value="KAF9462332.1"/>
    <property type="molecule type" value="Genomic_DNA"/>
</dbReference>
<protein>
    <recommendedName>
        <fullName evidence="3">F-box domain-containing protein</fullName>
    </recommendedName>
</protein>
<proteinExistence type="predicted"/>
<dbReference type="Gene3D" id="1.20.1280.50">
    <property type="match status" value="1"/>
</dbReference>
<dbReference type="Proteomes" id="UP000807353">
    <property type="component" value="Unassembled WGS sequence"/>
</dbReference>
<reference evidence="1" key="1">
    <citation type="submission" date="2020-11" db="EMBL/GenBank/DDBJ databases">
        <authorList>
            <consortium name="DOE Joint Genome Institute"/>
            <person name="Ahrendt S."/>
            <person name="Riley R."/>
            <person name="Andreopoulos W."/>
            <person name="Labutti K."/>
            <person name="Pangilinan J."/>
            <person name="Ruiz-Duenas F.J."/>
            <person name="Barrasa J.M."/>
            <person name="Sanchez-Garcia M."/>
            <person name="Camarero S."/>
            <person name="Miyauchi S."/>
            <person name="Serrano A."/>
            <person name="Linde D."/>
            <person name="Babiker R."/>
            <person name="Drula E."/>
            <person name="Ayuso-Fernandez I."/>
            <person name="Pacheco R."/>
            <person name="Padilla G."/>
            <person name="Ferreira P."/>
            <person name="Barriuso J."/>
            <person name="Kellner H."/>
            <person name="Castanera R."/>
            <person name="Alfaro M."/>
            <person name="Ramirez L."/>
            <person name="Pisabarro A.G."/>
            <person name="Kuo A."/>
            <person name="Tritt A."/>
            <person name="Lipzen A."/>
            <person name="He G."/>
            <person name="Yan M."/>
            <person name="Ng V."/>
            <person name="Cullen D."/>
            <person name="Martin F."/>
            <person name="Rosso M.-N."/>
            <person name="Henrissat B."/>
            <person name="Hibbett D."/>
            <person name="Martinez A.T."/>
            <person name="Grigoriev I.V."/>
        </authorList>
    </citation>
    <scope>NUCLEOTIDE SEQUENCE</scope>
    <source>
        <strain evidence="1">CBS 247.69</strain>
    </source>
</reference>
<dbReference type="OrthoDB" id="3365698at2759"/>
<comment type="caution">
    <text evidence="1">The sequence shown here is derived from an EMBL/GenBank/DDBJ whole genome shotgun (WGS) entry which is preliminary data.</text>
</comment>
<keyword evidence="2" id="KW-1185">Reference proteome</keyword>
<organism evidence="1 2">
    <name type="scientific">Collybia nuda</name>
    <dbReference type="NCBI Taxonomy" id="64659"/>
    <lineage>
        <taxon>Eukaryota</taxon>
        <taxon>Fungi</taxon>
        <taxon>Dikarya</taxon>
        <taxon>Basidiomycota</taxon>
        <taxon>Agaricomycotina</taxon>
        <taxon>Agaricomycetes</taxon>
        <taxon>Agaricomycetidae</taxon>
        <taxon>Agaricales</taxon>
        <taxon>Tricholomatineae</taxon>
        <taxon>Clitocybaceae</taxon>
        <taxon>Collybia</taxon>
    </lineage>
</organism>
<evidence type="ECO:0008006" key="3">
    <source>
        <dbReference type="Google" id="ProtNLM"/>
    </source>
</evidence>
<sequence>MESRFTPLLSTNYVPPKDELDELRRLLVDPIDELKQLDIELAHLRNVIDRLSSKRDQLYISIVRHKNLMAPLRRIPEELLQEIFFHCLPVDHNATMSCHDAPLLLGRVCSHWRRVSLGTPRLWSGIHIVVPVSTPPSPNQHPSEILEQNHVIFEAVDAWLGRSGDLPLSISLYQVPYAYTPPEFAEQLMSTIIQFSPRWRNVSLIASPPTNSQLFSLSPNVLPLLESFSFHATYSPSPLTEIRFESLDIFRAPRLR</sequence>
<dbReference type="AlphaFoldDB" id="A0A9P5Y2P5"/>
<feature type="non-terminal residue" evidence="1">
    <location>
        <position position="256"/>
    </location>
</feature>
<name>A0A9P5Y2P5_9AGAR</name>
<gene>
    <name evidence="1" type="ORF">BDZ94DRAFT_1166046</name>
</gene>
<accession>A0A9P5Y2P5</accession>
<evidence type="ECO:0000313" key="2">
    <source>
        <dbReference type="Proteomes" id="UP000807353"/>
    </source>
</evidence>
<evidence type="ECO:0000313" key="1">
    <source>
        <dbReference type="EMBL" id="KAF9462332.1"/>
    </source>
</evidence>